<dbReference type="AlphaFoldDB" id="A0A7J9NVJ8"/>
<comment type="caution">
    <text evidence="1">The sequence shown here is derived from an EMBL/GenBank/DDBJ whole genome shotgun (WGS) entry which is preliminary data.</text>
</comment>
<sequence length="303" mass="34271">MSELATSTLETIDLNKLSAYSDDVRRSTWFNLKLSISGDAGTGKSTFALEEAAYIASMFPDITVPLYVVDTDDAIMSNLTDKIVREKLIKAGVDLKIINTTKILHSHKNLMEGYIKLLDTLYELRDEVTKAETPVIMIMDSLTDLRTNAAIAMTQARYEKESKDPTKKISKTSTTGNVADMLKDTSTQGLDWMKVKSIMIDLTSIAKNSNIHAIFTSKEKYEKIENKMIPKLDGYAGIAYDCAVNMRIYKEEDIVNGESKMTRKIEIKKFRLGRETAEEIYVIPGNFDDYMQFVEEKLKVQYA</sequence>
<dbReference type="Proteomes" id="UP000564425">
    <property type="component" value="Unassembled WGS sequence"/>
</dbReference>
<dbReference type="EMBL" id="JACDUH010000003">
    <property type="protein sequence ID" value="MBA2851698.1"/>
    <property type="molecule type" value="Genomic_DNA"/>
</dbReference>
<evidence type="ECO:0000313" key="1">
    <source>
        <dbReference type="EMBL" id="MBA2851698.1"/>
    </source>
</evidence>
<dbReference type="Gene3D" id="3.40.50.300">
    <property type="entry name" value="P-loop containing nucleotide triphosphate hydrolases"/>
    <property type="match status" value="1"/>
</dbReference>
<dbReference type="SUPFAM" id="SSF52540">
    <property type="entry name" value="P-loop containing nucleoside triphosphate hydrolases"/>
    <property type="match status" value="1"/>
</dbReference>
<reference evidence="1 2" key="1">
    <citation type="submission" date="2020-07" db="EMBL/GenBank/DDBJ databases">
        <title>Genomic Encyclopedia of Type Strains, Phase IV (KMG-V): Genome sequencing to study the core and pangenomes of soil and plant-associated prokaryotes.</title>
        <authorList>
            <person name="Whitman W."/>
        </authorList>
    </citation>
    <scope>NUCLEOTIDE SEQUENCE [LARGE SCALE GENOMIC DNA]</scope>
    <source>
        <strain evidence="1 2">A1</strain>
    </source>
</reference>
<proteinExistence type="predicted"/>
<protein>
    <submittedName>
        <fullName evidence="1">RecA/RadA recombinase</fullName>
    </submittedName>
</protein>
<evidence type="ECO:0000313" key="2">
    <source>
        <dbReference type="Proteomes" id="UP000564425"/>
    </source>
</evidence>
<accession>A0A7J9NVJ8</accession>
<gene>
    <name evidence="1" type="ORF">HNP86_001857</name>
</gene>
<name>A0A7J9NVJ8_METMI</name>
<dbReference type="RefSeq" id="WP_181501524.1">
    <property type="nucleotide sequence ID" value="NZ_JACDUH010000003.1"/>
</dbReference>
<organism evidence="1 2">
    <name type="scientific">Methanococcus maripaludis</name>
    <name type="common">Methanococcus deltae</name>
    <dbReference type="NCBI Taxonomy" id="39152"/>
    <lineage>
        <taxon>Archaea</taxon>
        <taxon>Methanobacteriati</taxon>
        <taxon>Methanobacteriota</taxon>
        <taxon>Methanomada group</taxon>
        <taxon>Methanococci</taxon>
        <taxon>Methanococcales</taxon>
        <taxon>Methanococcaceae</taxon>
        <taxon>Methanococcus</taxon>
    </lineage>
</organism>
<dbReference type="InterPro" id="IPR027417">
    <property type="entry name" value="P-loop_NTPase"/>
</dbReference>